<proteinExistence type="predicted"/>
<evidence type="ECO:0000313" key="2">
    <source>
        <dbReference type="Proteomes" id="UP001180020"/>
    </source>
</evidence>
<protein>
    <submittedName>
        <fullName evidence="1">Uncharacterized protein</fullName>
    </submittedName>
</protein>
<gene>
    <name evidence="1" type="ORF">QJS10_CPB21g00574</name>
</gene>
<keyword evidence="2" id="KW-1185">Reference proteome</keyword>
<dbReference type="PANTHER" id="PTHR35465">
    <property type="entry name" value="CAVEOLIN-1 PROTEIN"/>
    <property type="match status" value="1"/>
</dbReference>
<dbReference type="EMBL" id="JAUJYO010000021">
    <property type="protein sequence ID" value="KAK1283830.1"/>
    <property type="molecule type" value="Genomic_DNA"/>
</dbReference>
<reference evidence="1" key="1">
    <citation type="journal article" date="2023" name="Nat. Commun.">
        <title>Diploid and tetraploid genomes of Acorus and the evolution of monocots.</title>
        <authorList>
            <person name="Ma L."/>
            <person name="Liu K.W."/>
            <person name="Li Z."/>
            <person name="Hsiao Y.Y."/>
            <person name="Qi Y."/>
            <person name="Fu T."/>
            <person name="Tang G.D."/>
            <person name="Zhang D."/>
            <person name="Sun W.H."/>
            <person name="Liu D.K."/>
            <person name="Li Y."/>
            <person name="Chen G.Z."/>
            <person name="Liu X.D."/>
            <person name="Liao X.Y."/>
            <person name="Jiang Y.T."/>
            <person name="Yu X."/>
            <person name="Hao Y."/>
            <person name="Huang J."/>
            <person name="Zhao X.W."/>
            <person name="Ke S."/>
            <person name="Chen Y.Y."/>
            <person name="Wu W.L."/>
            <person name="Hsu J.L."/>
            <person name="Lin Y.F."/>
            <person name="Huang M.D."/>
            <person name="Li C.Y."/>
            <person name="Huang L."/>
            <person name="Wang Z.W."/>
            <person name="Zhao X."/>
            <person name="Zhong W.Y."/>
            <person name="Peng D.H."/>
            <person name="Ahmad S."/>
            <person name="Lan S."/>
            <person name="Zhang J.S."/>
            <person name="Tsai W.C."/>
            <person name="Van de Peer Y."/>
            <person name="Liu Z.J."/>
        </authorList>
    </citation>
    <scope>NUCLEOTIDE SEQUENCE</scope>
    <source>
        <strain evidence="1">CP</strain>
    </source>
</reference>
<name>A0AAV9C4S5_ACOCL</name>
<dbReference type="AlphaFoldDB" id="A0AAV9C4S5"/>
<sequence>MEEGQVKECTDIKVLNAGEELQQETVPLQNGYCIFNIGLKASKWYEVKISYPASSDLSDFGLNKNRRLLNTEKLIFNVENHNWFVMNQHLGYPMMPGEQEF</sequence>
<organism evidence="1 2">
    <name type="scientific">Acorus calamus</name>
    <name type="common">Sweet flag</name>
    <dbReference type="NCBI Taxonomy" id="4465"/>
    <lineage>
        <taxon>Eukaryota</taxon>
        <taxon>Viridiplantae</taxon>
        <taxon>Streptophyta</taxon>
        <taxon>Embryophyta</taxon>
        <taxon>Tracheophyta</taxon>
        <taxon>Spermatophyta</taxon>
        <taxon>Magnoliopsida</taxon>
        <taxon>Liliopsida</taxon>
        <taxon>Acoraceae</taxon>
        <taxon>Acorus</taxon>
    </lineage>
</organism>
<dbReference type="Proteomes" id="UP001180020">
    <property type="component" value="Unassembled WGS sequence"/>
</dbReference>
<comment type="caution">
    <text evidence="1">The sequence shown here is derived from an EMBL/GenBank/DDBJ whole genome shotgun (WGS) entry which is preliminary data.</text>
</comment>
<evidence type="ECO:0000313" key="1">
    <source>
        <dbReference type="EMBL" id="KAK1283830.1"/>
    </source>
</evidence>
<accession>A0AAV9C4S5</accession>
<dbReference type="PANTHER" id="PTHR35465:SF1">
    <property type="entry name" value="PHOSPHATIDYLINOSITOL-GLYCAN BIOSYNTHESIS CLASS X PROTEIN"/>
    <property type="match status" value="1"/>
</dbReference>
<reference evidence="1" key="2">
    <citation type="submission" date="2023-06" db="EMBL/GenBank/DDBJ databases">
        <authorList>
            <person name="Ma L."/>
            <person name="Liu K.-W."/>
            <person name="Li Z."/>
            <person name="Hsiao Y.-Y."/>
            <person name="Qi Y."/>
            <person name="Fu T."/>
            <person name="Tang G."/>
            <person name="Zhang D."/>
            <person name="Sun W.-H."/>
            <person name="Liu D.-K."/>
            <person name="Li Y."/>
            <person name="Chen G.-Z."/>
            <person name="Liu X.-D."/>
            <person name="Liao X.-Y."/>
            <person name="Jiang Y.-T."/>
            <person name="Yu X."/>
            <person name="Hao Y."/>
            <person name="Huang J."/>
            <person name="Zhao X.-W."/>
            <person name="Ke S."/>
            <person name="Chen Y.-Y."/>
            <person name="Wu W.-L."/>
            <person name="Hsu J.-L."/>
            <person name="Lin Y.-F."/>
            <person name="Huang M.-D."/>
            <person name="Li C.-Y."/>
            <person name="Huang L."/>
            <person name="Wang Z.-W."/>
            <person name="Zhao X."/>
            <person name="Zhong W.-Y."/>
            <person name="Peng D.-H."/>
            <person name="Ahmad S."/>
            <person name="Lan S."/>
            <person name="Zhang J.-S."/>
            <person name="Tsai W.-C."/>
            <person name="Van De Peer Y."/>
            <person name="Liu Z.-J."/>
        </authorList>
    </citation>
    <scope>NUCLEOTIDE SEQUENCE</scope>
    <source>
        <strain evidence="1">CP</strain>
        <tissue evidence="1">Leaves</tissue>
    </source>
</reference>